<dbReference type="PRINTS" id="PR00598">
    <property type="entry name" value="HTHMARR"/>
</dbReference>
<dbReference type="GO" id="GO:0003677">
    <property type="term" value="F:DNA binding"/>
    <property type="evidence" value="ECO:0007669"/>
    <property type="project" value="UniProtKB-KW"/>
</dbReference>
<feature type="domain" description="HTH marR-type" evidence="4">
    <location>
        <begin position="7"/>
        <end position="138"/>
    </location>
</feature>
<keyword evidence="3" id="KW-0804">Transcription</keyword>
<dbReference type="SMART" id="SM00347">
    <property type="entry name" value="HTH_MARR"/>
    <property type="match status" value="1"/>
</dbReference>
<dbReference type="Pfam" id="PF01047">
    <property type="entry name" value="MarR"/>
    <property type="match status" value="1"/>
</dbReference>
<evidence type="ECO:0000256" key="2">
    <source>
        <dbReference type="ARBA" id="ARBA00023125"/>
    </source>
</evidence>
<dbReference type="GO" id="GO:0003700">
    <property type="term" value="F:DNA-binding transcription factor activity"/>
    <property type="evidence" value="ECO:0007669"/>
    <property type="project" value="InterPro"/>
</dbReference>
<keyword evidence="6" id="KW-1185">Reference proteome</keyword>
<gene>
    <name evidence="5" type="ORF">PDUR_03365</name>
</gene>
<evidence type="ECO:0000313" key="5">
    <source>
        <dbReference type="EMBL" id="AIQ11149.1"/>
    </source>
</evidence>
<evidence type="ECO:0000259" key="4">
    <source>
        <dbReference type="PROSITE" id="PS50995"/>
    </source>
</evidence>
<dbReference type="InterPro" id="IPR036390">
    <property type="entry name" value="WH_DNA-bd_sf"/>
</dbReference>
<accession>A0A089IQ13</accession>
<dbReference type="Proteomes" id="UP000029409">
    <property type="component" value="Chromosome"/>
</dbReference>
<keyword evidence="1" id="KW-0805">Transcription regulation</keyword>
<dbReference type="KEGG" id="pdu:PDUR_03365"/>
<dbReference type="GO" id="GO:0006950">
    <property type="term" value="P:response to stress"/>
    <property type="evidence" value="ECO:0007669"/>
    <property type="project" value="TreeGrafter"/>
</dbReference>
<dbReference type="PANTHER" id="PTHR33164:SF102">
    <property type="entry name" value="TRANSCRIPTIONAL REGULATORY PROTEIN"/>
    <property type="match status" value="1"/>
</dbReference>
<dbReference type="AlphaFoldDB" id="A0A089IQ13"/>
<dbReference type="eggNOG" id="COG1846">
    <property type="taxonomic scope" value="Bacteria"/>
</dbReference>
<dbReference type="OrthoDB" id="49580at2"/>
<dbReference type="CDD" id="cd00090">
    <property type="entry name" value="HTH_ARSR"/>
    <property type="match status" value="1"/>
</dbReference>
<proteinExistence type="predicted"/>
<dbReference type="PANTHER" id="PTHR33164">
    <property type="entry name" value="TRANSCRIPTIONAL REGULATOR, MARR FAMILY"/>
    <property type="match status" value="1"/>
</dbReference>
<evidence type="ECO:0000313" key="6">
    <source>
        <dbReference type="Proteomes" id="UP000029409"/>
    </source>
</evidence>
<dbReference type="Gene3D" id="1.10.10.10">
    <property type="entry name" value="Winged helix-like DNA-binding domain superfamily/Winged helix DNA-binding domain"/>
    <property type="match status" value="1"/>
</dbReference>
<dbReference type="SUPFAM" id="SSF46785">
    <property type="entry name" value="Winged helix' DNA-binding domain"/>
    <property type="match status" value="1"/>
</dbReference>
<dbReference type="InterPro" id="IPR039422">
    <property type="entry name" value="MarR/SlyA-like"/>
</dbReference>
<dbReference type="InterPro" id="IPR036388">
    <property type="entry name" value="WH-like_DNA-bd_sf"/>
</dbReference>
<dbReference type="EMBL" id="CP009288">
    <property type="protein sequence ID" value="AIQ11149.1"/>
    <property type="molecule type" value="Genomic_DNA"/>
</dbReference>
<name>A0A089IQ13_PAEDU</name>
<organism evidence="5 6">
    <name type="scientific">Paenibacillus durus</name>
    <name type="common">Paenibacillus azotofixans</name>
    <dbReference type="NCBI Taxonomy" id="44251"/>
    <lineage>
        <taxon>Bacteria</taxon>
        <taxon>Bacillati</taxon>
        <taxon>Bacillota</taxon>
        <taxon>Bacilli</taxon>
        <taxon>Bacillales</taxon>
        <taxon>Paenibacillaceae</taxon>
        <taxon>Paenibacillus</taxon>
    </lineage>
</organism>
<reference evidence="5 6" key="1">
    <citation type="submission" date="2014-08" db="EMBL/GenBank/DDBJ databases">
        <title>Comparative genomics of the Paenibacillus odorifer group.</title>
        <authorList>
            <person name="den Bakker H.C."/>
            <person name="Tsai Y.-C."/>
            <person name="Martin N."/>
            <person name="Korlach J."/>
            <person name="Wiedmann M."/>
        </authorList>
    </citation>
    <scope>NUCLEOTIDE SEQUENCE [LARGE SCALE GENOMIC DNA]</scope>
    <source>
        <strain evidence="5 6">DSM 1735</strain>
    </source>
</reference>
<keyword evidence="2" id="KW-0238">DNA-binding</keyword>
<dbReference type="InterPro" id="IPR000835">
    <property type="entry name" value="HTH_MarR-typ"/>
</dbReference>
<evidence type="ECO:0000256" key="1">
    <source>
        <dbReference type="ARBA" id="ARBA00023015"/>
    </source>
</evidence>
<dbReference type="RefSeq" id="WP_042205077.1">
    <property type="nucleotide sequence ID" value="NZ_CP009288.1"/>
</dbReference>
<protein>
    <recommendedName>
        <fullName evidence="4">HTH marR-type domain-containing protein</fullName>
    </recommendedName>
</protein>
<dbReference type="PROSITE" id="PS01117">
    <property type="entry name" value="HTH_MARR_1"/>
    <property type="match status" value="1"/>
</dbReference>
<dbReference type="STRING" id="44251.PDUR_03365"/>
<dbReference type="InterPro" id="IPR011991">
    <property type="entry name" value="ArsR-like_HTH"/>
</dbReference>
<evidence type="ECO:0000256" key="3">
    <source>
        <dbReference type="ARBA" id="ARBA00023163"/>
    </source>
</evidence>
<sequence>MEGREQLGEIVSSFRRISHSFQQLLGKEAEQLGITPTQFMVLRRLSQYPDMSVTELAEKLYLGNSAVSGIVERMVKAGLITRRRSEEDRRIYRIAFTEKGREIKEKTDVSLRQHLLPLTQIPPEDAQELLRIHGQIIQILERGRETLEQ</sequence>
<dbReference type="PROSITE" id="PS50995">
    <property type="entry name" value="HTH_MARR_2"/>
    <property type="match status" value="1"/>
</dbReference>
<dbReference type="InterPro" id="IPR023187">
    <property type="entry name" value="Tscrpt_reg_MarR-type_CS"/>
</dbReference>